<keyword evidence="4" id="KW-1185">Reference proteome</keyword>
<proteinExistence type="predicted"/>
<organism evidence="3 4">
    <name type="scientific">Paractinoplanes tereljensis</name>
    <dbReference type="NCBI Taxonomy" id="571912"/>
    <lineage>
        <taxon>Bacteria</taxon>
        <taxon>Bacillati</taxon>
        <taxon>Actinomycetota</taxon>
        <taxon>Actinomycetes</taxon>
        <taxon>Micromonosporales</taxon>
        <taxon>Micromonosporaceae</taxon>
        <taxon>Paractinoplanes</taxon>
    </lineage>
</organism>
<keyword evidence="2" id="KW-0812">Transmembrane</keyword>
<feature type="transmembrane region" description="Helical" evidence="2">
    <location>
        <begin position="9"/>
        <end position="29"/>
    </location>
</feature>
<dbReference type="Proteomes" id="UP000623608">
    <property type="component" value="Unassembled WGS sequence"/>
</dbReference>
<keyword evidence="2" id="KW-0472">Membrane</keyword>
<dbReference type="EMBL" id="BOMY01000063">
    <property type="protein sequence ID" value="GIF26681.1"/>
    <property type="molecule type" value="Genomic_DNA"/>
</dbReference>
<evidence type="ECO:0000313" key="3">
    <source>
        <dbReference type="EMBL" id="GIF26681.1"/>
    </source>
</evidence>
<evidence type="ECO:0000256" key="2">
    <source>
        <dbReference type="SAM" id="Phobius"/>
    </source>
</evidence>
<comment type="caution">
    <text evidence="3">The sequence shown here is derived from an EMBL/GenBank/DDBJ whole genome shotgun (WGS) entry which is preliminary data.</text>
</comment>
<sequence>MRPRWVGHVGWIAGVTGGLITVVLGALFLKSGLDASDKWASVFGVFLNVAGVAISVYSIIVARRSPSTPHATAAADDGGRVINHVEGTNMNGPVVQSRDIHGGLSIHHQSAPKPPQPHGDARSSQDP</sequence>
<evidence type="ECO:0000313" key="4">
    <source>
        <dbReference type="Proteomes" id="UP000623608"/>
    </source>
</evidence>
<feature type="transmembrane region" description="Helical" evidence="2">
    <location>
        <begin position="41"/>
        <end position="62"/>
    </location>
</feature>
<accession>A0A919NZA2</accession>
<feature type="region of interest" description="Disordered" evidence="1">
    <location>
        <begin position="66"/>
        <end position="127"/>
    </location>
</feature>
<name>A0A919NZA2_9ACTN</name>
<gene>
    <name evidence="3" type="ORF">Ate02nite_94110</name>
</gene>
<keyword evidence="2" id="KW-1133">Transmembrane helix</keyword>
<evidence type="ECO:0000256" key="1">
    <source>
        <dbReference type="SAM" id="MobiDB-lite"/>
    </source>
</evidence>
<dbReference type="AlphaFoldDB" id="A0A919NZA2"/>
<reference evidence="3" key="1">
    <citation type="submission" date="2021-01" db="EMBL/GenBank/DDBJ databases">
        <title>Whole genome shotgun sequence of Actinoplanes tereljensis NBRC 105297.</title>
        <authorList>
            <person name="Komaki H."/>
            <person name="Tamura T."/>
        </authorList>
    </citation>
    <scope>NUCLEOTIDE SEQUENCE</scope>
    <source>
        <strain evidence="3">NBRC 105297</strain>
    </source>
</reference>
<protein>
    <submittedName>
        <fullName evidence="3">Uncharacterized protein</fullName>
    </submittedName>
</protein>